<evidence type="ECO:0000313" key="3">
    <source>
        <dbReference type="EMBL" id="MBH8556283.1"/>
    </source>
</evidence>
<dbReference type="InterPro" id="IPR006342">
    <property type="entry name" value="FkbM_mtfrase"/>
</dbReference>
<dbReference type="RefSeq" id="WP_214442481.1">
    <property type="nucleotide sequence ID" value="NZ_JAECZB010000106.1"/>
</dbReference>
<evidence type="ECO:0000259" key="2">
    <source>
        <dbReference type="Pfam" id="PF05050"/>
    </source>
</evidence>
<sequence>MNNDISNSELNRLIYPEIKNDEFYAAIQRIAREEDIKTVLEIGSSSGEGSTEAFVTGLRENPNKPTLFCMEVSITRFAELKKRYENESFVKPYNVSSVPVGSFPDKKQVVDFYNYTQNNLKFYPIETVIGWLRQDVEYIRQSGVFDNGIQKIKQENNIDFFDLVLIDGSEFTGSAELDEVYGAKFICLDDITTFKNYNNHQKLLADPNYVLLEQNNAIRNGYSIFHKSERIENYFSSHEISEQLLVSKLVRPGMLVFDVGANIGDYSILLSKLVGSSGKVYSFEPTIITFNKLQERLSKSKCNNVYPLQNAVYSHNIQIEFNEFSEDFSAWNSIGRPQMLDPQGSGQYVPIVNTGVVQAITLDSFCNDNNIQKIDYLKVDVEGAESDVLQGAIELLKNKAIYFIQFEISQKMLEGLNRKAKSTFDILIENGYECHLIKQNGDIGEEVTDSNSFYENYIAFPRVPIHFFTIVLNGQPFIQYHIEVFKQLPFKWHWHIVEGVADFKHESIMFFQNGGCITDEVHNQGFSNDGTKEYLDELAKLYPENITVYRKSEGIFWDGHLEMVNAPLTNIHEECLLWQVDVDELWTLKQLCAAREMFINQPDKTAAFYWCWYFVGENLVISTRHCYAQNPKQEWLRTWKFKPGLVWACHSPPILVEPLLDNQWIDIARINPFLHKETEKENLVFQHFSYVLAKQVRFKELYYGYKDGVSQWTALQQYNKFPVLLGQFLGWVKDNTQVDTATSMGIVPIAQRELSSNNWKFLQLDEVKEKITHIKKSTLTIVIDGVFFQLYQTGIARVWKSLLEEWSNNGFAKHIVVLDRAGTAPKIPGIRYRTVEHYDYKNTNLDREMLQQVCDEEGVDLFISSYYTTPTTTPSVFMAYDMIPEVMGWDMNNPMWQEKHQGIQHASAYIAISEHTAHDLTNCFSDISKESVTVAYCGVSNTFSPAESQDINAFKNKYGITKPYFLSVGGGSGYKNSVLFFKAFSQLASSSGFDIVCTGSSGLLVPEFRAYTSGSTVQMLQLSDEELAIAYSGAVALVYPSKYEGFGMPVIEAMACGCPVITCPNASIPEVAGEAAIYINDDDVNGLANALCEVQKPSVRKSLIAAGLAQAQKFSWSKMAEIVSSALIDATLLNLSLKEINLIIFPDWSQPEELISLELELVIKTLATHAESEKTTLLIDTSDIAVEDAELFLSSVTMNFLMQEDLDITEGLKISLVGDLAEIQWETLLSRINARIIVEHENQQALMQAKAENLASYEIESFSQARDEQFFFA</sequence>
<name>A0A8J7HIQ4_9CYAN</name>
<keyword evidence="3" id="KW-0489">Methyltransferase</keyword>
<dbReference type="SUPFAM" id="SSF53756">
    <property type="entry name" value="UDP-Glycosyltransferase/glycogen phosphorylase"/>
    <property type="match status" value="1"/>
</dbReference>
<gene>
    <name evidence="3" type="ORF">I8751_28950</name>
</gene>
<dbReference type="InterPro" id="IPR029063">
    <property type="entry name" value="SAM-dependent_MTases_sf"/>
</dbReference>
<protein>
    <submittedName>
        <fullName evidence="3">FkbM family methyltransferase</fullName>
    </submittedName>
</protein>
<dbReference type="Gene3D" id="3.40.50.2000">
    <property type="entry name" value="Glycogen Phosphorylase B"/>
    <property type="match status" value="2"/>
</dbReference>
<dbReference type="PANTHER" id="PTHR46401">
    <property type="entry name" value="GLYCOSYLTRANSFERASE WBBK-RELATED"/>
    <property type="match status" value="1"/>
</dbReference>
<comment type="caution">
    <text evidence="3">The sequence shown here is derived from an EMBL/GenBank/DDBJ whole genome shotgun (WGS) entry which is preliminary data.</text>
</comment>
<proteinExistence type="predicted"/>
<dbReference type="Gene3D" id="3.40.50.150">
    <property type="entry name" value="Vaccinia Virus protein VP39"/>
    <property type="match status" value="1"/>
</dbReference>
<dbReference type="PANTHER" id="PTHR46401:SF2">
    <property type="entry name" value="GLYCOSYLTRANSFERASE WBBK-RELATED"/>
    <property type="match status" value="1"/>
</dbReference>
<reference evidence="3 4" key="1">
    <citation type="journal article" date="2021" name="Int. J. Syst. Evol. Microbiol.">
        <title>Amazonocrinis nigriterrae gen. nov., sp. nov., Atlanticothrix silvestris gen. nov., sp. nov. and Dendronalium phyllosphericum gen. nov., sp. nov., nostocacean cyanobacteria from Brazilian environments.</title>
        <authorList>
            <person name="Alvarenga D.O."/>
            <person name="Andreote A.P.D."/>
            <person name="Branco L.H.Z."/>
            <person name="Delbaje E."/>
            <person name="Cruz R.B."/>
            <person name="Varani A.M."/>
            <person name="Fiore M.F."/>
        </authorList>
    </citation>
    <scope>NUCLEOTIDE SEQUENCE [LARGE SCALE GENOMIC DNA]</scope>
    <source>
        <strain evidence="3 4">CENA357</strain>
    </source>
</reference>
<keyword evidence="4" id="KW-1185">Reference proteome</keyword>
<dbReference type="GO" id="GO:0008168">
    <property type="term" value="F:methyltransferase activity"/>
    <property type="evidence" value="ECO:0007669"/>
    <property type="project" value="UniProtKB-KW"/>
</dbReference>
<dbReference type="Proteomes" id="UP000599391">
    <property type="component" value="Unassembled WGS sequence"/>
</dbReference>
<organism evidence="3 4">
    <name type="scientific">Atlanticothrix silvestris CENA357</name>
    <dbReference type="NCBI Taxonomy" id="1725252"/>
    <lineage>
        <taxon>Bacteria</taxon>
        <taxon>Bacillati</taxon>
        <taxon>Cyanobacteriota</taxon>
        <taxon>Cyanophyceae</taxon>
        <taxon>Nostocales</taxon>
        <taxon>Nodulariaceae</taxon>
        <taxon>Atlanticothrix</taxon>
        <taxon>Atlanticothrix silvestris</taxon>
    </lineage>
</organism>
<dbReference type="EMBL" id="JAECZB010000106">
    <property type="protein sequence ID" value="MBH8556283.1"/>
    <property type="molecule type" value="Genomic_DNA"/>
</dbReference>
<dbReference type="GO" id="GO:0016757">
    <property type="term" value="F:glycosyltransferase activity"/>
    <property type="evidence" value="ECO:0007669"/>
    <property type="project" value="TreeGrafter"/>
</dbReference>
<dbReference type="GO" id="GO:0032259">
    <property type="term" value="P:methylation"/>
    <property type="evidence" value="ECO:0007669"/>
    <property type="project" value="UniProtKB-KW"/>
</dbReference>
<dbReference type="Pfam" id="PF05050">
    <property type="entry name" value="Methyltransf_21"/>
    <property type="match status" value="1"/>
</dbReference>
<accession>A0A8J7HIQ4</accession>
<dbReference type="NCBIfam" id="TIGR01444">
    <property type="entry name" value="fkbM_fam"/>
    <property type="match status" value="1"/>
</dbReference>
<dbReference type="AlphaFoldDB" id="A0A8J7HIQ4"/>
<evidence type="ECO:0000313" key="4">
    <source>
        <dbReference type="Proteomes" id="UP000599391"/>
    </source>
</evidence>
<dbReference type="GO" id="GO:0009103">
    <property type="term" value="P:lipopolysaccharide biosynthetic process"/>
    <property type="evidence" value="ECO:0007669"/>
    <property type="project" value="TreeGrafter"/>
</dbReference>
<keyword evidence="1" id="KW-0808">Transferase</keyword>
<dbReference type="Pfam" id="PF13692">
    <property type="entry name" value="Glyco_trans_1_4"/>
    <property type="match status" value="1"/>
</dbReference>
<dbReference type="CDD" id="cd03809">
    <property type="entry name" value="GT4_MtfB-like"/>
    <property type="match status" value="1"/>
</dbReference>
<evidence type="ECO:0000256" key="1">
    <source>
        <dbReference type="ARBA" id="ARBA00022679"/>
    </source>
</evidence>
<dbReference type="SUPFAM" id="SSF53335">
    <property type="entry name" value="S-adenosyl-L-methionine-dependent methyltransferases"/>
    <property type="match status" value="1"/>
</dbReference>
<feature type="domain" description="Methyltransferase FkbM" evidence="2">
    <location>
        <begin position="258"/>
        <end position="433"/>
    </location>
</feature>